<dbReference type="EMBL" id="PYJM01000013">
    <property type="protein sequence ID" value="PUA41453.1"/>
    <property type="molecule type" value="Genomic_DNA"/>
</dbReference>
<gene>
    <name evidence="4" type="ORF">C5U62_31975</name>
</gene>
<reference evidence="4 5" key="1">
    <citation type="submission" date="2018-03" db="EMBL/GenBank/DDBJ databases">
        <title>Draft genome sequence of the plant growth promoting rhizobacterium Pseudomonas protegens strain BNJ-SS-45 isolated from wheat (Triticum aestivum) rhizosphere.</title>
        <authorList>
            <person name="Bajpai A."/>
            <person name="Shende K."/>
            <person name="Meena N."/>
            <person name="Upadhyayula S.R."/>
            <person name="Suravajhala P."/>
            <person name="Medicherla K.M."/>
            <person name="Johri B.N."/>
        </authorList>
    </citation>
    <scope>NUCLEOTIDE SEQUENCE [LARGE SCALE GENOMIC DNA]</scope>
    <source>
        <strain evidence="4 5">BNJ-SS-45</strain>
    </source>
</reference>
<dbReference type="SUPFAM" id="SSF46955">
    <property type="entry name" value="Putative DNA-binding domain"/>
    <property type="match status" value="1"/>
</dbReference>
<protein>
    <submittedName>
        <fullName evidence="4">Excisionase</fullName>
    </submittedName>
</protein>
<dbReference type="RefSeq" id="WP_108546485.1">
    <property type="nucleotide sequence ID" value="NZ_PYJM01000013.1"/>
</dbReference>
<dbReference type="Pfam" id="PF07825">
    <property type="entry name" value="Exc"/>
    <property type="match status" value="1"/>
</dbReference>
<organism evidence="4 5">
    <name type="scientific">Pseudomonas protegens</name>
    <dbReference type="NCBI Taxonomy" id="380021"/>
    <lineage>
        <taxon>Bacteria</taxon>
        <taxon>Pseudomonadati</taxon>
        <taxon>Pseudomonadota</taxon>
        <taxon>Gammaproteobacteria</taxon>
        <taxon>Pseudomonadales</taxon>
        <taxon>Pseudomonadaceae</taxon>
        <taxon>Pseudomonas</taxon>
    </lineage>
</organism>
<evidence type="ECO:0000313" key="5">
    <source>
        <dbReference type="Proteomes" id="UP000244178"/>
    </source>
</evidence>
<dbReference type="InterPro" id="IPR038137">
    <property type="entry name" value="Excisionase-like_sf"/>
</dbReference>
<evidence type="ECO:0000256" key="2">
    <source>
        <dbReference type="ARBA" id="ARBA00023172"/>
    </source>
</evidence>
<proteinExistence type="predicted"/>
<keyword evidence="1" id="KW-0238">DNA-binding</keyword>
<dbReference type="InterPro" id="IPR012884">
    <property type="entry name" value="Excisionase-like"/>
</dbReference>
<dbReference type="GO" id="GO:0003677">
    <property type="term" value="F:DNA binding"/>
    <property type="evidence" value="ECO:0007669"/>
    <property type="project" value="UniProtKB-KW"/>
</dbReference>
<dbReference type="GO" id="GO:0006310">
    <property type="term" value="P:DNA recombination"/>
    <property type="evidence" value="ECO:0007669"/>
    <property type="project" value="UniProtKB-KW"/>
</dbReference>
<keyword evidence="2" id="KW-0233">DNA recombination</keyword>
<sequence length="81" mass="8960">MAKVTLGEWAATEFKTPPCPNTLRRWAKEGLITPAPIKHGRSYYVESDARYEEPTEQPTTRIVGGSLISRIESARNGTQAA</sequence>
<dbReference type="Proteomes" id="UP000244178">
    <property type="component" value="Unassembled WGS sequence"/>
</dbReference>
<dbReference type="Gene3D" id="1.10.1660.20">
    <property type="match status" value="1"/>
</dbReference>
<accession>A0A2T6GBC5</accession>
<evidence type="ECO:0000256" key="1">
    <source>
        <dbReference type="ARBA" id="ARBA00023125"/>
    </source>
</evidence>
<name>A0A2T6GBC5_9PSED</name>
<feature type="domain" description="Excisionase-like" evidence="3">
    <location>
        <begin position="3"/>
        <end position="79"/>
    </location>
</feature>
<dbReference type="AlphaFoldDB" id="A0A2T6GBC5"/>
<dbReference type="InterPro" id="IPR009061">
    <property type="entry name" value="DNA-bd_dom_put_sf"/>
</dbReference>
<comment type="caution">
    <text evidence="4">The sequence shown here is derived from an EMBL/GenBank/DDBJ whole genome shotgun (WGS) entry which is preliminary data.</text>
</comment>
<evidence type="ECO:0000259" key="3">
    <source>
        <dbReference type="Pfam" id="PF07825"/>
    </source>
</evidence>
<evidence type="ECO:0000313" key="4">
    <source>
        <dbReference type="EMBL" id="PUA41453.1"/>
    </source>
</evidence>